<feature type="chain" id="PRO_5017074699" evidence="1">
    <location>
        <begin position="21"/>
        <end position="321"/>
    </location>
</feature>
<dbReference type="Proteomes" id="UP000252795">
    <property type="component" value="Unassembled WGS sequence"/>
</dbReference>
<protein>
    <submittedName>
        <fullName evidence="3">Uncharacterized protein DUF3530</fullName>
    </submittedName>
</protein>
<evidence type="ECO:0000313" key="5">
    <source>
        <dbReference type="Proteomes" id="UP000253065"/>
    </source>
</evidence>
<dbReference type="EMBL" id="QPJB01000002">
    <property type="protein sequence ID" value="RCW37051.1"/>
    <property type="molecule type" value="Genomic_DNA"/>
</dbReference>
<dbReference type="Proteomes" id="UP000253065">
    <property type="component" value="Unassembled WGS sequence"/>
</dbReference>
<feature type="signal peptide" evidence="1">
    <location>
        <begin position="1"/>
        <end position="20"/>
    </location>
</feature>
<reference evidence="3 4" key="1">
    <citation type="submission" date="2018-07" db="EMBL/GenBank/DDBJ databases">
        <title>Freshwater and sediment microbial communities from various areas in North America, analyzing microbe dynamics in response to fracking.</title>
        <authorList>
            <person name="Lamendella R."/>
        </authorList>
    </citation>
    <scope>NUCLEOTIDE SEQUENCE [LARGE SCALE GENOMIC DNA]</scope>
    <source>
        <strain evidence="3 4">114E</strain>
        <strain evidence="2 5">114E_o</strain>
    </source>
</reference>
<evidence type="ECO:0000313" key="2">
    <source>
        <dbReference type="EMBL" id="RBP76178.1"/>
    </source>
</evidence>
<dbReference type="EMBL" id="QNSA01000002">
    <property type="protein sequence ID" value="RBP76178.1"/>
    <property type="molecule type" value="Genomic_DNA"/>
</dbReference>
<evidence type="ECO:0000313" key="4">
    <source>
        <dbReference type="Proteomes" id="UP000252795"/>
    </source>
</evidence>
<sequence>MVLKAIRLLCLFLISGWLNAAVAQDEAKGGEEAESATKANPASRSGFSTGLGEWALVRRYPEQAVWLDLDDEGRALGLFLPEYVTPATGALLILADEGQTADEGVLGSLRVALAERGLAVMTVGLGLPPEAIRRHRMDVMAPGLDDDAGQNPDQGGNTSDSVMIDVAEEPPLDDLTADFRNSVRTILSAGVAVLQQRGYERVGVLGMGWSADYVTDWAADAAAVSAVVWLAPRFPARQAVTLPSLLKERNGGQGWPVLDLHDSAGPSGAEGRARAAAFARADVAGYDRQPVALNRPLRAEDARRVASRVSAWLKNLSASGD</sequence>
<evidence type="ECO:0000313" key="3">
    <source>
        <dbReference type="EMBL" id="RCW37051.1"/>
    </source>
</evidence>
<accession>A0A368VDK2</accession>
<evidence type="ECO:0000256" key="1">
    <source>
        <dbReference type="SAM" id="SignalP"/>
    </source>
</evidence>
<dbReference type="InterPro" id="IPR022529">
    <property type="entry name" value="DUF3530"/>
</dbReference>
<dbReference type="Pfam" id="PF12048">
    <property type="entry name" value="DUF3530"/>
    <property type="match status" value="1"/>
</dbReference>
<organism evidence="3 4">
    <name type="scientific">Marinobacter nauticus</name>
    <name type="common">Marinobacter hydrocarbonoclasticus</name>
    <name type="synonym">Marinobacter aquaeolei</name>
    <dbReference type="NCBI Taxonomy" id="2743"/>
    <lineage>
        <taxon>Bacteria</taxon>
        <taxon>Pseudomonadati</taxon>
        <taxon>Pseudomonadota</taxon>
        <taxon>Gammaproteobacteria</taxon>
        <taxon>Pseudomonadales</taxon>
        <taxon>Marinobacteraceae</taxon>
        <taxon>Marinobacter</taxon>
    </lineage>
</organism>
<dbReference type="RefSeq" id="WP_113879166.1">
    <property type="nucleotide sequence ID" value="NZ_QNSA01000002.1"/>
</dbReference>
<dbReference type="AlphaFoldDB" id="A0A368VDK2"/>
<proteinExistence type="predicted"/>
<comment type="caution">
    <text evidence="3">The sequence shown here is derived from an EMBL/GenBank/DDBJ whole genome shotgun (WGS) entry which is preliminary data.</text>
</comment>
<gene>
    <name evidence="3" type="ORF">DET51_102197</name>
    <name evidence="2" type="ORF">DET64_102197</name>
</gene>
<keyword evidence="5" id="KW-1185">Reference proteome</keyword>
<keyword evidence="1" id="KW-0732">Signal</keyword>
<name>A0A368VDK2_MARNT</name>